<evidence type="ECO:0000256" key="15">
    <source>
        <dbReference type="ARBA" id="ARBA00079087"/>
    </source>
</evidence>
<evidence type="ECO:0000256" key="7">
    <source>
        <dbReference type="ARBA" id="ARBA00023242"/>
    </source>
</evidence>
<gene>
    <name evidence="23" type="primary">LOC111348892</name>
</gene>
<dbReference type="PANTHER" id="PTHR11142:SF4">
    <property type="entry name" value="PSEUDOURIDYLATE SYNTHASE 1 HOMOLOG"/>
    <property type="match status" value="1"/>
</dbReference>
<evidence type="ECO:0000259" key="21">
    <source>
        <dbReference type="Pfam" id="PF01416"/>
    </source>
</evidence>
<organism evidence="22 23">
    <name type="scientific">Spodoptera litura</name>
    <name type="common">Asian cotton leafworm</name>
    <dbReference type="NCBI Taxonomy" id="69820"/>
    <lineage>
        <taxon>Eukaryota</taxon>
        <taxon>Metazoa</taxon>
        <taxon>Ecdysozoa</taxon>
        <taxon>Arthropoda</taxon>
        <taxon>Hexapoda</taxon>
        <taxon>Insecta</taxon>
        <taxon>Pterygota</taxon>
        <taxon>Neoptera</taxon>
        <taxon>Endopterygota</taxon>
        <taxon>Lepidoptera</taxon>
        <taxon>Glossata</taxon>
        <taxon>Ditrysia</taxon>
        <taxon>Noctuoidea</taxon>
        <taxon>Noctuidae</taxon>
        <taxon>Amphipyrinae</taxon>
        <taxon>Spodoptera</taxon>
    </lineage>
</organism>
<dbReference type="FunFam" id="3.30.70.660:FF:000002">
    <property type="entry name" value="tRNA pseudouridine synthase"/>
    <property type="match status" value="1"/>
</dbReference>
<keyword evidence="4" id="KW-0507">mRNA processing</keyword>
<evidence type="ECO:0000256" key="13">
    <source>
        <dbReference type="ARBA" id="ARBA00068582"/>
    </source>
</evidence>
<dbReference type="CTD" id="80324"/>
<feature type="binding site" evidence="19">
    <location>
        <position position="213"/>
    </location>
    <ligand>
        <name>substrate</name>
    </ligand>
</feature>
<feature type="active site" description="Nucleophile" evidence="18">
    <location>
        <position position="159"/>
    </location>
</feature>
<evidence type="ECO:0000256" key="10">
    <source>
        <dbReference type="ARBA" id="ARBA00053709"/>
    </source>
</evidence>
<evidence type="ECO:0000256" key="12">
    <source>
        <dbReference type="ARBA" id="ARBA00066509"/>
    </source>
</evidence>
<comment type="similarity">
    <text evidence="3">Belongs to the tRNA pseudouridine synthase TruA family.</text>
</comment>
<accession>A0A9J7IHQ1</accession>
<evidence type="ECO:0000256" key="6">
    <source>
        <dbReference type="ARBA" id="ARBA00023235"/>
    </source>
</evidence>
<comment type="function">
    <text evidence="10">Pseudouridylate synthase that catalyzes pseudouridylation of tRNAs and mRNAs. Acts on positions 27/28 in the anticodon stem and also positions 34 and 36 in the anticodon of an intron containing tRNA. Also catalyzes pseudouridylation of mRNAs: mediates pseudouridylation of mRNAs with the consensus sequence 5'-UGUAG-3'. Acts as a regulator of pre-mRNA splicing by mediating pseudouridylation of pre-mRNAs at locations associated with alternatively spliced regions. Pseudouridylation of pre-mRNAs near splice sites directly regulates mRNA splicing and mRNA 3'-end processing. Involved in regulation of nuclear receptor activity through pseudouridylation of SRA1 mRNA.</text>
</comment>
<feature type="domain" description="Pseudouridine synthase I TruA alpha/beta" evidence="21">
    <location>
        <begin position="251"/>
        <end position="354"/>
    </location>
</feature>
<dbReference type="PANTHER" id="PTHR11142">
    <property type="entry name" value="PSEUDOURIDYLATE SYNTHASE"/>
    <property type="match status" value="1"/>
</dbReference>
<dbReference type="AlphaFoldDB" id="A0A9J7IHQ1"/>
<keyword evidence="22" id="KW-1185">Reference proteome</keyword>
<dbReference type="NCBIfam" id="TIGR00071">
    <property type="entry name" value="hisT_truA"/>
    <property type="match status" value="1"/>
</dbReference>
<evidence type="ECO:0000256" key="14">
    <source>
        <dbReference type="ARBA" id="ARBA00075153"/>
    </source>
</evidence>
<feature type="compositionally biased region" description="Basic and acidic residues" evidence="20">
    <location>
        <begin position="416"/>
        <end position="425"/>
    </location>
</feature>
<evidence type="ECO:0000256" key="17">
    <source>
        <dbReference type="ARBA" id="ARBA00081344"/>
    </source>
</evidence>
<keyword evidence="7" id="KW-0539">Nucleus</keyword>
<dbReference type="Gene3D" id="3.30.70.580">
    <property type="entry name" value="Pseudouridine synthase I, catalytic domain, N-terminal subdomain"/>
    <property type="match status" value="1"/>
</dbReference>
<evidence type="ECO:0000256" key="1">
    <source>
        <dbReference type="ARBA" id="ARBA00001166"/>
    </source>
</evidence>
<comment type="catalytic activity">
    <reaction evidence="1">
        <text>a uridine in mRNA = a pseudouridine in mRNA</text>
        <dbReference type="Rhea" id="RHEA:56644"/>
        <dbReference type="Rhea" id="RHEA-COMP:14658"/>
        <dbReference type="Rhea" id="RHEA-COMP:14659"/>
        <dbReference type="ChEBI" id="CHEBI:65314"/>
        <dbReference type="ChEBI" id="CHEBI:65315"/>
    </reaction>
</comment>
<dbReference type="SUPFAM" id="SSF55120">
    <property type="entry name" value="Pseudouridine synthase"/>
    <property type="match status" value="1"/>
</dbReference>
<dbReference type="EC" id="5.4.99.12" evidence="12"/>
<evidence type="ECO:0000256" key="18">
    <source>
        <dbReference type="PIRSR" id="PIRSR641708-1"/>
    </source>
</evidence>
<feature type="region of interest" description="Disordered" evidence="20">
    <location>
        <begin position="409"/>
        <end position="474"/>
    </location>
</feature>
<keyword evidence="5" id="KW-0819">tRNA processing</keyword>
<feature type="compositionally biased region" description="Acidic residues" evidence="20">
    <location>
        <begin position="429"/>
        <end position="444"/>
    </location>
</feature>
<dbReference type="RefSeq" id="XP_022815591.1">
    <property type="nucleotide sequence ID" value="XM_022959823.1"/>
</dbReference>
<dbReference type="GO" id="GO:0031119">
    <property type="term" value="P:tRNA pseudouridine synthesis"/>
    <property type="evidence" value="ECO:0007669"/>
    <property type="project" value="InterPro"/>
</dbReference>
<evidence type="ECO:0000256" key="8">
    <source>
        <dbReference type="ARBA" id="ARBA00036943"/>
    </source>
</evidence>
<dbReference type="FunFam" id="3.30.70.580:FF:000002">
    <property type="entry name" value="tRNA pseudouridine synthase"/>
    <property type="match status" value="1"/>
</dbReference>
<dbReference type="InterPro" id="IPR041708">
    <property type="entry name" value="PUS1/PUS2-like"/>
</dbReference>
<dbReference type="OrthoDB" id="10256309at2759"/>
<dbReference type="GO" id="GO:0003723">
    <property type="term" value="F:RNA binding"/>
    <property type="evidence" value="ECO:0007669"/>
    <property type="project" value="InterPro"/>
</dbReference>
<dbReference type="InterPro" id="IPR020095">
    <property type="entry name" value="PsdUridine_synth_TruA_C"/>
</dbReference>
<evidence type="ECO:0000313" key="22">
    <source>
        <dbReference type="Proteomes" id="UP000301870"/>
    </source>
</evidence>
<dbReference type="GO" id="GO:0006397">
    <property type="term" value="P:mRNA processing"/>
    <property type="evidence" value="ECO:0007669"/>
    <property type="project" value="UniProtKB-KW"/>
</dbReference>
<dbReference type="GO" id="GO:0005634">
    <property type="term" value="C:nucleus"/>
    <property type="evidence" value="ECO:0007669"/>
    <property type="project" value="UniProtKB-SubCell"/>
</dbReference>
<evidence type="ECO:0000256" key="19">
    <source>
        <dbReference type="PIRSR" id="PIRSR641708-2"/>
    </source>
</evidence>
<feature type="compositionally biased region" description="Basic and acidic residues" evidence="20">
    <location>
        <begin position="70"/>
        <end position="92"/>
    </location>
</feature>
<dbReference type="GeneID" id="111348892"/>
<evidence type="ECO:0000256" key="5">
    <source>
        <dbReference type="ARBA" id="ARBA00022694"/>
    </source>
</evidence>
<feature type="region of interest" description="Disordered" evidence="20">
    <location>
        <begin position="66"/>
        <end position="92"/>
    </location>
</feature>
<evidence type="ECO:0000313" key="23">
    <source>
        <dbReference type="RefSeq" id="XP_022815591.1"/>
    </source>
</evidence>
<evidence type="ECO:0000256" key="11">
    <source>
        <dbReference type="ARBA" id="ARBA00064589"/>
    </source>
</evidence>
<evidence type="ECO:0000256" key="2">
    <source>
        <dbReference type="ARBA" id="ARBA00004123"/>
    </source>
</evidence>
<comment type="catalytic activity">
    <reaction evidence="9">
        <text>uridine(38/39/40) in tRNA = pseudouridine(38/39/40) in tRNA</text>
        <dbReference type="Rhea" id="RHEA:22376"/>
        <dbReference type="Rhea" id="RHEA-COMP:10085"/>
        <dbReference type="Rhea" id="RHEA-COMP:10087"/>
        <dbReference type="ChEBI" id="CHEBI:65314"/>
        <dbReference type="ChEBI" id="CHEBI:65315"/>
        <dbReference type="EC" id="5.4.99.12"/>
    </reaction>
</comment>
<dbReference type="InterPro" id="IPR020097">
    <property type="entry name" value="PsdUridine_synth_TruA_a/b_dom"/>
</dbReference>
<dbReference type="InterPro" id="IPR020094">
    <property type="entry name" value="TruA/RsuA/RluB/E/F_N"/>
</dbReference>
<evidence type="ECO:0000256" key="3">
    <source>
        <dbReference type="ARBA" id="ARBA00009375"/>
    </source>
</evidence>
<name>A0A9J7IHQ1_SPOLT</name>
<dbReference type="GO" id="GO:0160147">
    <property type="term" value="F:tRNA pseudouridine(38-40) synthase activity"/>
    <property type="evidence" value="ECO:0007669"/>
    <property type="project" value="UniProtKB-EC"/>
</dbReference>
<dbReference type="InterPro" id="IPR020103">
    <property type="entry name" value="PsdUridine_synth_cat_dom_sf"/>
</dbReference>
<feature type="compositionally biased region" description="Polar residues" evidence="20">
    <location>
        <begin position="451"/>
        <end position="474"/>
    </location>
</feature>
<sequence length="474" mass="54744">MSVIFYRLFVNALRQNLPRHPIKSVPHVRSISAMEVATVEKVADDNQKESQEIVQNKNFTRFKQRFMKRQWQDPDPNKTENGESDEKKHCERPVERIKRKKMALVLGYCGVDYYGMQRNPGVRTIEEDLLKALMEAKYITEDDFNNQQNTQFQRSSRTDKGVSAARQVVSLKLPLEVDINEINKRLPDCIKVFGIKRVTNKFNSKSKCNARTYSYTLPTYVFEPSLVTDEERKQYRISEDKKEQVGKVLEVYKGTKSYHNFTEKKHHQDPSSLRYMMGFTLDRVFVDSEMEFAVLLVKGQSFMLHQIRKMVGLAIAVLRGHTDNSILEKAFGKEKVMIPTAPGLGLVLDTVHYDRYDNKFKDSHDSLTWTSEEEEIQKFKHEHIYPVIVKGEVENNSMALWLEKMSNHSYEPSEDVPEKIDEKELAAGGDDDDDIDEEDEGDDEKNDRKNSNTVVSTAAQSNMENGNTDKSGNL</sequence>
<dbReference type="Pfam" id="PF01416">
    <property type="entry name" value="PseudoU_synth_1"/>
    <property type="match status" value="1"/>
</dbReference>
<evidence type="ECO:0000256" key="4">
    <source>
        <dbReference type="ARBA" id="ARBA00022664"/>
    </source>
</evidence>
<keyword evidence="6" id="KW-0413">Isomerase</keyword>
<protein>
    <recommendedName>
        <fullName evidence="13">Pseudouridylate synthase 1 homolog</fullName>
        <ecNumber evidence="12">5.4.99.12</ecNumber>
    </recommendedName>
    <alternativeName>
        <fullName evidence="14">tRNA pseudouridine synthase 1</fullName>
    </alternativeName>
    <alternativeName>
        <fullName evidence="17">tRNA pseudouridine(38-40) synthase</fullName>
    </alternativeName>
    <alternativeName>
        <fullName evidence="15">tRNA pseudouridylate synthase I</fullName>
    </alternativeName>
    <alternativeName>
        <fullName evidence="16">tRNA-uridine isomerase I</fullName>
    </alternativeName>
</protein>
<comment type="subunit">
    <text evidence="11">Monomer. Forms a complex with RARG and the SRA1 RNA in the nucleus.</text>
</comment>
<reference evidence="23" key="1">
    <citation type="submission" date="2025-08" db="UniProtKB">
        <authorList>
            <consortium name="RefSeq"/>
        </authorList>
    </citation>
    <scope>IDENTIFICATION</scope>
    <source>
        <strain evidence="23">Ishihara</strain>
        <tissue evidence="23">Whole body</tissue>
    </source>
</reference>
<evidence type="ECO:0000256" key="16">
    <source>
        <dbReference type="ARBA" id="ARBA00080849"/>
    </source>
</evidence>
<dbReference type="Proteomes" id="UP000301870">
    <property type="component" value="Chromosome 8"/>
</dbReference>
<evidence type="ECO:0000256" key="9">
    <source>
        <dbReference type="ARBA" id="ARBA00052184"/>
    </source>
</evidence>
<proteinExistence type="inferred from homology"/>
<dbReference type="GO" id="GO:1990481">
    <property type="term" value="P:mRNA pseudouridine synthesis"/>
    <property type="evidence" value="ECO:0007669"/>
    <property type="project" value="TreeGrafter"/>
</dbReference>
<comment type="subcellular location">
    <subcellularLocation>
        <location evidence="2">Nucleus</location>
    </subcellularLocation>
</comment>
<evidence type="ECO:0000256" key="20">
    <source>
        <dbReference type="SAM" id="MobiDB-lite"/>
    </source>
</evidence>
<dbReference type="InterPro" id="IPR001406">
    <property type="entry name" value="PsdUridine_synth_TruA"/>
</dbReference>
<dbReference type="Gene3D" id="3.30.70.660">
    <property type="entry name" value="Pseudouridine synthase I, catalytic domain, C-terminal subdomain"/>
    <property type="match status" value="1"/>
</dbReference>
<dbReference type="KEGG" id="sliu:111348892"/>
<dbReference type="CDD" id="cd02568">
    <property type="entry name" value="PseudoU_synth_PUS1_PUS2"/>
    <property type="match status" value="1"/>
</dbReference>
<comment type="catalytic activity">
    <reaction evidence="8">
        <text>a uridine in tRNA = a pseudouridine in tRNA</text>
        <dbReference type="Rhea" id="RHEA:54572"/>
        <dbReference type="Rhea" id="RHEA-COMP:13339"/>
        <dbReference type="Rhea" id="RHEA-COMP:13934"/>
        <dbReference type="ChEBI" id="CHEBI:65314"/>
        <dbReference type="ChEBI" id="CHEBI:65315"/>
    </reaction>
</comment>